<dbReference type="GO" id="GO:0005975">
    <property type="term" value="P:carbohydrate metabolic process"/>
    <property type="evidence" value="ECO:0007669"/>
    <property type="project" value="InterPro"/>
</dbReference>
<dbReference type="SUPFAM" id="SSF51011">
    <property type="entry name" value="Glycosyl hydrolase domain"/>
    <property type="match status" value="1"/>
</dbReference>
<dbReference type="GO" id="GO:0030246">
    <property type="term" value="F:carbohydrate binding"/>
    <property type="evidence" value="ECO:0007669"/>
    <property type="project" value="InterPro"/>
</dbReference>
<dbReference type="CDD" id="cd00111">
    <property type="entry name" value="Trefoil"/>
    <property type="match status" value="1"/>
</dbReference>
<dbReference type="PANTHER" id="PTHR22762">
    <property type="entry name" value="ALPHA-GLUCOSIDASE"/>
    <property type="match status" value="1"/>
</dbReference>
<dbReference type="Gene3D" id="2.60.40.1760">
    <property type="entry name" value="glycosyl hydrolase (family 31)"/>
    <property type="match status" value="1"/>
</dbReference>
<name>A0A094ZCF5_SCHHA</name>
<proteinExistence type="predicted"/>
<protein>
    <submittedName>
        <fullName evidence="5">Lysosomal alpha-glucosidase</fullName>
    </submittedName>
</protein>
<dbReference type="GO" id="GO:0004558">
    <property type="term" value="F:alpha-1,4-glucosidase activity"/>
    <property type="evidence" value="ECO:0007669"/>
    <property type="project" value="TreeGrafter"/>
</dbReference>
<evidence type="ECO:0000313" key="5">
    <source>
        <dbReference type="EMBL" id="KGB31925.1"/>
    </source>
</evidence>
<evidence type="ECO:0000259" key="4">
    <source>
        <dbReference type="PROSITE" id="PS51448"/>
    </source>
</evidence>
<evidence type="ECO:0000256" key="1">
    <source>
        <dbReference type="ARBA" id="ARBA00023157"/>
    </source>
</evidence>
<dbReference type="InterPro" id="IPR048395">
    <property type="entry name" value="Glyco_hydro_31_C"/>
</dbReference>
<accession>A0A094ZCF5</accession>
<dbReference type="PROSITE" id="PS51448">
    <property type="entry name" value="P_TREFOIL_2"/>
    <property type="match status" value="1"/>
</dbReference>
<reference evidence="5" key="1">
    <citation type="journal article" date="2012" name="Nat. Genet.">
        <title>Whole-genome sequence of Schistosoma haematobium.</title>
        <authorList>
            <person name="Young N.D."/>
            <person name="Jex A.R."/>
            <person name="Li B."/>
            <person name="Liu S."/>
            <person name="Yang L."/>
            <person name="Xiong Z."/>
            <person name="Li Y."/>
            <person name="Cantacessi C."/>
            <person name="Hall R.S."/>
            <person name="Xu X."/>
            <person name="Chen F."/>
            <person name="Wu X."/>
            <person name="Zerlotini A."/>
            <person name="Oliveira G."/>
            <person name="Hofmann A."/>
            <person name="Zhang G."/>
            <person name="Fang X."/>
            <person name="Kang Y."/>
            <person name="Campbell B.E."/>
            <person name="Loukas A."/>
            <person name="Ranganathan S."/>
            <person name="Rollinson D."/>
            <person name="Rinaldi G."/>
            <person name="Brindley P.J."/>
            <person name="Yang H."/>
            <person name="Wang J."/>
            <person name="Wang J."/>
            <person name="Gasser R.B."/>
        </authorList>
    </citation>
    <scope>NUCLEOTIDE SEQUENCE [LARGE SCALE GENOMIC DNA]</scope>
</reference>
<dbReference type="InterPro" id="IPR044913">
    <property type="entry name" value="P_trefoil_dom_sf"/>
</dbReference>
<dbReference type="EMBL" id="KL250487">
    <property type="protein sequence ID" value="KGB31925.1"/>
    <property type="molecule type" value="Genomic_DNA"/>
</dbReference>
<keyword evidence="1" id="KW-1015">Disulfide bond</keyword>
<evidence type="ECO:0000256" key="3">
    <source>
        <dbReference type="SAM" id="SignalP"/>
    </source>
</evidence>
<comment type="caution">
    <text evidence="2">Lacks conserved residue(s) required for the propagation of feature annotation.</text>
</comment>
<feature type="signal peptide" evidence="3">
    <location>
        <begin position="1"/>
        <end position="19"/>
    </location>
</feature>
<dbReference type="InterPro" id="IPR000519">
    <property type="entry name" value="P_trefoil_dom"/>
</dbReference>
<dbReference type="InterPro" id="IPR013780">
    <property type="entry name" value="Glyco_hydro_b"/>
</dbReference>
<keyword evidence="3" id="KW-0732">Signal</keyword>
<organism evidence="5">
    <name type="scientific">Schistosoma haematobium</name>
    <name type="common">Blood fluke</name>
    <dbReference type="NCBI Taxonomy" id="6185"/>
    <lineage>
        <taxon>Eukaryota</taxon>
        <taxon>Metazoa</taxon>
        <taxon>Spiralia</taxon>
        <taxon>Lophotrochozoa</taxon>
        <taxon>Platyhelminthes</taxon>
        <taxon>Trematoda</taxon>
        <taxon>Digenea</taxon>
        <taxon>Strigeidida</taxon>
        <taxon>Schistosomatoidea</taxon>
        <taxon>Schistosomatidae</taxon>
        <taxon>Schistosoma</taxon>
    </lineage>
</organism>
<dbReference type="PANTHER" id="PTHR22762:SF131">
    <property type="entry name" value="GLYCOSIDE HYDROLASE FAMILY 31 N-TERMINAL DOMAIN-CONTAINING PROTEIN"/>
    <property type="match status" value="1"/>
</dbReference>
<gene>
    <name evidence="5" type="ORF">MS3_00004</name>
</gene>
<dbReference type="SUPFAM" id="SSF74650">
    <property type="entry name" value="Galactose mutarotase-like"/>
    <property type="match status" value="1"/>
</dbReference>
<sequence>MQAIIIGFTLSFISTFKSAESYPQCSNITNVQRLDCYPNFGSNEGGCIKRGCCWVPKSGNNELPYCYFPKDYSAYIVLSTEKTKRGFIGQLSKPNPTYYPDEIKSIAVEIREETSTRLRIRFTVPSQPDRWEPPIPLGNADDTPVKNVQYKVDMEKSPFGLKIIRNTKEQDVLLDSTGQLASSLIFSDQFLQISFRVNAHVSFGPGEIEQKYPNAFDTWTRIALWGHDGNPQSSYLNGTTVARALAFEFPEDLATHKVDSQFMLGSCILVTPVLDEGRTFVEGYVPSGEWIELSAGKRYFSRGTWKYFDAPLNVIPISIRCGCIVPIQVSAETTDIARKKGFGLFVILSSTDDGSSAAGQRITASGELFWDNGDDANLNYVHVKFEVRDRTLTVTSTPSSVESLEKIDLKELDVKTILIVGFIKKPAAILVNNKPVDFIFDNDLETCQIKNQSFLTLSKEFIIKWRF</sequence>
<dbReference type="STRING" id="6185.A0A094ZCF5"/>
<dbReference type="SUPFAM" id="SSF57492">
    <property type="entry name" value="Trefoil"/>
    <property type="match status" value="1"/>
</dbReference>
<dbReference type="InterPro" id="IPR011013">
    <property type="entry name" value="Gal_mutarotase_sf_dom"/>
</dbReference>
<dbReference type="AlphaFoldDB" id="A0A094ZCF5"/>
<dbReference type="Gene3D" id="4.10.110.10">
    <property type="entry name" value="Spasmolytic Protein, domain 1"/>
    <property type="match status" value="1"/>
</dbReference>
<evidence type="ECO:0000256" key="2">
    <source>
        <dbReference type="PROSITE-ProRule" id="PRU00779"/>
    </source>
</evidence>
<feature type="domain" description="P-type" evidence="4">
    <location>
        <begin position="23"/>
        <end position="70"/>
    </location>
</feature>
<dbReference type="Gene3D" id="2.60.40.1180">
    <property type="entry name" value="Golgi alpha-mannosidase II"/>
    <property type="match status" value="2"/>
</dbReference>
<dbReference type="Pfam" id="PF21365">
    <property type="entry name" value="Glyco_hydro_31_3rd"/>
    <property type="match status" value="1"/>
</dbReference>
<dbReference type="Pfam" id="PF00088">
    <property type="entry name" value="Trefoil"/>
    <property type="match status" value="1"/>
</dbReference>
<feature type="chain" id="PRO_5001905938" evidence="3">
    <location>
        <begin position="20"/>
        <end position="467"/>
    </location>
</feature>